<dbReference type="STRING" id="525897.Dbac_1655"/>
<reference evidence="1 2" key="1">
    <citation type="journal article" date="2009" name="Stand. Genomic Sci.">
        <title>Complete genome sequence of Desulfomicrobium baculatum type strain (X).</title>
        <authorList>
            <person name="Copeland A."/>
            <person name="Spring S."/>
            <person name="Goker M."/>
            <person name="Schneider S."/>
            <person name="Lapidus A."/>
            <person name="Del Rio T.G."/>
            <person name="Tice H."/>
            <person name="Cheng J.F."/>
            <person name="Chen F."/>
            <person name="Nolan M."/>
            <person name="Bruce D."/>
            <person name="Goodwin L."/>
            <person name="Pitluck S."/>
            <person name="Ivanova N."/>
            <person name="Mavrommatis K."/>
            <person name="Ovchinnikova G."/>
            <person name="Pati A."/>
            <person name="Chen A."/>
            <person name="Palaniappan K."/>
            <person name="Land M."/>
            <person name="Hauser L."/>
            <person name="Chang Y.J."/>
            <person name="Jeffries C.C."/>
            <person name="Meincke L."/>
            <person name="Sims D."/>
            <person name="Brettin T."/>
            <person name="Detter J.C."/>
            <person name="Han C."/>
            <person name="Chain P."/>
            <person name="Bristow J."/>
            <person name="Eisen J.A."/>
            <person name="Markowitz V."/>
            <person name="Hugenholtz P."/>
            <person name="Kyrpides N.C."/>
            <person name="Klenk H.P."/>
            <person name="Lucas S."/>
        </authorList>
    </citation>
    <scope>NUCLEOTIDE SEQUENCE [LARGE SCALE GENOMIC DNA]</scope>
    <source>
        <strain evidence="2">DSM 4028 / VKM B-1378 / X</strain>
    </source>
</reference>
<keyword evidence="1" id="KW-0808">Transferase</keyword>
<sequence>MNPDIRWKQRFDNFVRALSTLEHAAHLASQRPLSDLEELGLIHGFEFTHELAWNTLKDFLEHKGITGLIGSRDATRTAFKNELIEDGQTWMDMIKDRNLSSRTYHLEVANRIAGNVLTRYYPAFQALSTRLKAAMNEETA</sequence>
<dbReference type="OrthoDB" id="9810452at2"/>
<dbReference type="KEGG" id="dba:Dbac_1655"/>
<keyword evidence="2" id="KW-1185">Reference proteome</keyword>
<dbReference type="InterPro" id="IPR010235">
    <property type="entry name" value="HepT"/>
</dbReference>
<gene>
    <name evidence="1" type="ordered locus">Dbac_1655</name>
</gene>
<protein>
    <submittedName>
        <fullName evidence="1">Nucleotidyltransferase substrate binding protein, HI0074 family</fullName>
    </submittedName>
</protein>
<accession>C7LVJ1</accession>
<name>C7LVJ1_DESBD</name>
<dbReference type="Gene3D" id="1.20.120.330">
    <property type="entry name" value="Nucleotidyltransferases domain 2"/>
    <property type="match status" value="1"/>
</dbReference>
<dbReference type="Proteomes" id="UP000002216">
    <property type="component" value="Chromosome"/>
</dbReference>
<dbReference type="EMBL" id="CP001629">
    <property type="protein sequence ID" value="ACU89747.1"/>
    <property type="molecule type" value="Genomic_DNA"/>
</dbReference>
<dbReference type="HOGENOM" id="CLU_118479_1_0_7"/>
<organism evidence="1 2">
    <name type="scientific">Desulfomicrobium baculatum (strain DSM 4028 / VKM B-1378 / X)</name>
    <name type="common">Desulfovibrio baculatus</name>
    <dbReference type="NCBI Taxonomy" id="525897"/>
    <lineage>
        <taxon>Bacteria</taxon>
        <taxon>Pseudomonadati</taxon>
        <taxon>Thermodesulfobacteriota</taxon>
        <taxon>Desulfovibrionia</taxon>
        <taxon>Desulfovibrionales</taxon>
        <taxon>Desulfomicrobiaceae</taxon>
        <taxon>Desulfomicrobium</taxon>
    </lineage>
</organism>
<evidence type="ECO:0000313" key="1">
    <source>
        <dbReference type="EMBL" id="ACU89747.1"/>
    </source>
</evidence>
<dbReference type="NCBIfam" id="TIGR01987">
    <property type="entry name" value="HI0074"/>
    <property type="match status" value="1"/>
</dbReference>
<dbReference type="RefSeq" id="WP_015773838.1">
    <property type="nucleotide sequence ID" value="NC_013173.1"/>
</dbReference>
<dbReference type="eggNOG" id="COG1669">
    <property type="taxonomic scope" value="Bacteria"/>
</dbReference>
<proteinExistence type="predicted"/>
<dbReference type="SUPFAM" id="SSF81593">
    <property type="entry name" value="Nucleotidyltransferase substrate binding subunit/domain"/>
    <property type="match status" value="1"/>
</dbReference>
<dbReference type="GO" id="GO:0016740">
    <property type="term" value="F:transferase activity"/>
    <property type="evidence" value="ECO:0007669"/>
    <property type="project" value="UniProtKB-KW"/>
</dbReference>
<evidence type="ECO:0000313" key="2">
    <source>
        <dbReference type="Proteomes" id="UP000002216"/>
    </source>
</evidence>
<dbReference type="AlphaFoldDB" id="C7LVJ1"/>
<dbReference type="Pfam" id="PF08780">
    <property type="entry name" value="NTase_sub_bind"/>
    <property type="match status" value="1"/>
</dbReference>